<reference evidence="2" key="1">
    <citation type="journal article" date="2013" name="Science">
        <title>The Amborella genome and the evolution of flowering plants.</title>
        <authorList>
            <consortium name="Amborella Genome Project"/>
        </authorList>
    </citation>
    <scope>NUCLEOTIDE SEQUENCE [LARGE SCALE GENOMIC DNA]</scope>
</reference>
<dbReference type="EMBL" id="KI392557">
    <property type="protein sequence ID" value="ERN14393.1"/>
    <property type="molecule type" value="Genomic_DNA"/>
</dbReference>
<dbReference type="AlphaFoldDB" id="U5D207"/>
<proteinExistence type="predicted"/>
<gene>
    <name evidence="1" type="ORF">AMTR_s00033p00232580</name>
</gene>
<sequence>MVNHVLLKLLPENSKRVAMAKRVEETLDENAKSVMAERKRLAEVPSLEIPILEELSWHKKKRSVLKGANKMLDEVPTPEFLIHEGLSYPKRKKSVSKGGRKREFLICEQEIT</sequence>
<dbReference type="Gramene" id="ERN14393">
    <property type="protein sequence ID" value="ERN14393"/>
    <property type="gene ID" value="AMTR_s00033p00232580"/>
</dbReference>
<dbReference type="HOGENOM" id="CLU_2149218_0_0_1"/>
<evidence type="ECO:0000313" key="2">
    <source>
        <dbReference type="Proteomes" id="UP000017836"/>
    </source>
</evidence>
<protein>
    <submittedName>
        <fullName evidence="1">Uncharacterized protein</fullName>
    </submittedName>
</protein>
<accession>U5D207</accession>
<name>U5D207_AMBTC</name>
<keyword evidence="2" id="KW-1185">Reference proteome</keyword>
<dbReference type="Proteomes" id="UP000017836">
    <property type="component" value="Unassembled WGS sequence"/>
</dbReference>
<evidence type="ECO:0000313" key="1">
    <source>
        <dbReference type="EMBL" id="ERN14393.1"/>
    </source>
</evidence>
<organism evidence="1 2">
    <name type="scientific">Amborella trichopoda</name>
    <dbReference type="NCBI Taxonomy" id="13333"/>
    <lineage>
        <taxon>Eukaryota</taxon>
        <taxon>Viridiplantae</taxon>
        <taxon>Streptophyta</taxon>
        <taxon>Embryophyta</taxon>
        <taxon>Tracheophyta</taxon>
        <taxon>Spermatophyta</taxon>
        <taxon>Magnoliopsida</taxon>
        <taxon>Amborellales</taxon>
        <taxon>Amborellaceae</taxon>
        <taxon>Amborella</taxon>
    </lineage>
</organism>